<dbReference type="InterPro" id="IPR025486">
    <property type="entry name" value="DUF4378"/>
</dbReference>
<comment type="caution">
    <text evidence="4">The sequence shown here is derived from an EMBL/GenBank/DDBJ whole genome shotgun (WGS) entry which is preliminary data.</text>
</comment>
<feature type="region of interest" description="Disordered" evidence="1">
    <location>
        <begin position="544"/>
        <end position="612"/>
    </location>
</feature>
<dbReference type="InterPro" id="IPR022212">
    <property type="entry name" value="DUF3741"/>
</dbReference>
<evidence type="ECO:0008006" key="6">
    <source>
        <dbReference type="Google" id="ProtNLM"/>
    </source>
</evidence>
<gene>
    <name evidence="4" type="ORF">F3Y22_tig00112789pilonHSYRG00017</name>
</gene>
<dbReference type="Proteomes" id="UP000436088">
    <property type="component" value="Unassembled WGS sequence"/>
</dbReference>
<proteinExistence type="predicted"/>
<organism evidence="4 5">
    <name type="scientific">Hibiscus syriacus</name>
    <name type="common">Rose of Sharon</name>
    <dbReference type="NCBI Taxonomy" id="106335"/>
    <lineage>
        <taxon>Eukaryota</taxon>
        <taxon>Viridiplantae</taxon>
        <taxon>Streptophyta</taxon>
        <taxon>Embryophyta</taxon>
        <taxon>Tracheophyta</taxon>
        <taxon>Spermatophyta</taxon>
        <taxon>Magnoliopsida</taxon>
        <taxon>eudicotyledons</taxon>
        <taxon>Gunneridae</taxon>
        <taxon>Pentapetalae</taxon>
        <taxon>rosids</taxon>
        <taxon>malvids</taxon>
        <taxon>Malvales</taxon>
        <taxon>Malvaceae</taxon>
        <taxon>Malvoideae</taxon>
        <taxon>Hibiscus</taxon>
    </lineage>
</organism>
<feature type="region of interest" description="Disordered" evidence="1">
    <location>
        <begin position="295"/>
        <end position="369"/>
    </location>
</feature>
<evidence type="ECO:0000313" key="4">
    <source>
        <dbReference type="EMBL" id="KAE8664415.1"/>
    </source>
</evidence>
<evidence type="ECO:0000259" key="3">
    <source>
        <dbReference type="Pfam" id="PF14309"/>
    </source>
</evidence>
<dbReference type="PANTHER" id="PTHR47071:SF9">
    <property type="entry name" value="TRM32-LIKE PROTEIN (DUF3741)"/>
    <property type="match status" value="1"/>
</dbReference>
<dbReference type="Pfam" id="PF12552">
    <property type="entry name" value="DUF3741"/>
    <property type="match status" value="1"/>
</dbReference>
<dbReference type="PANTHER" id="PTHR47071">
    <property type="entry name" value="PROTEIN TRM32"/>
    <property type="match status" value="1"/>
</dbReference>
<name>A0A6A2XAT6_HIBSY</name>
<sequence length="824" mass="93283">MKTITKTKKRFNKLVNLLFKQVGKRKLNQRAKVRTNSSNMPIPQSHQNHPSCTWGIFHVLKYHHWNRRFIKKRISTKKQDAGSEKPMDESVGASNRSADDSSKHKKAEAASSKVEGKKKAPSTGSKSVTSRLKALITDEVSKRKGQGTHHRSSTCPIPSKSDPDNQVDHLPNMEQSQGSSLRSNKNKGIWNGSGSEDQDARKSSEERIASYETDEECSVRNGSSKDEIDENTKTLLESVLFLEGDLDGKRKALQESKYLMDALDIIKMNQGFLLTVLQDPDSPFAHHFHKHLAMSAQMASTGSTSRENQSPDGPGKGKEADVCSNDGRSGASEPADHNLNQAKVRMADISSSDSSSHDPNRSEAARSRFKSLRDNLRSVIKEREKERHRIAMDAVLHKIPHQKGFSKDLTPDIVDHVKDPAKTKKLYSSSLSRRGSMRLERRTSFNASMDRYAQLFEHSFSKEAKDERITKTIQQRQEEPILSHSRSTKKYMRRILSSPELYSSAYSCDAFSFSSEVPTPTNVEYSPYERKYLESEALGYSSELDRFEKTDDEKENSMIISENISKREQDSKPEVIPLTKQEEPSSDEPTDSSAESSKVHETEIEPNQSFEQRNEELNFLPDLQQETKITLKVAGGGIIELEQLEALKKDLDIIDKPKFAYVKDVLELSGFSMSEALGAWHAENQPLDPMMFGEIKGCVRCDPNCSMEGEEVGYCNHPLLFDLTNEVLVEVYERSYSYYPRVLSPLCHVRPIPAGRHVLEQVWESITWYLSYKTGYDKPLDYVASRDLMGNDGWMSLQVDHESLALEVEELIFNDLLEEFSSSI</sequence>
<protein>
    <recommendedName>
        <fullName evidence="6">DUF4378 domain-containing protein</fullName>
    </recommendedName>
</protein>
<dbReference type="Pfam" id="PF14309">
    <property type="entry name" value="DUF4378"/>
    <property type="match status" value="1"/>
</dbReference>
<evidence type="ECO:0000256" key="1">
    <source>
        <dbReference type="SAM" id="MobiDB-lite"/>
    </source>
</evidence>
<dbReference type="InterPro" id="IPR044257">
    <property type="entry name" value="TRM32-like"/>
</dbReference>
<dbReference type="AlphaFoldDB" id="A0A6A2XAT6"/>
<accession>A0A6A2XAT6</accession>
<evidence type="ECO:0000259" key="2">
    <source>
        <dbReference type="Pfam" id="PF12552"/>
    </source>
</evidence>
<feature type="compositionally biased region" description="Basic and acidic residues" evidence="1">
    <location>
        <begin position="77"/>
        <end position="88"/>
    </location>
</feature>
<feature type="compositionally biased region" description="Polar residues" evidence="1">
    <location>
        <begin position="173"/>
        <end position="183"/>
    </location>
</feature>
<feature type="domain" description="DUF4378" evidence="3">
    <location>
        <begin position="659"/>
        <end position="819"/>
    </location>
</feature>
<reference evidence="4" key="1">
    <citation type="submission" date="2019-09" db="EMBL/GenBank/DDBJ databases">
        <title>Draft genome information of white flower Hibiscus syriacus.</title>
        <authorList>
            <person name="Kim Y.-M."/>
        </authorList>
    </citation>
    <scope>NUCLEOTIDE SEQUENCE [LARGE SCALE GENOMIC DNA]</scope>
    <source>
        <strain evidence="4">YM2019G1</strain>
    </source>
</reference>
<feature type="compositionally biased region" description="Basic and acidic residues" evidence="1">
    <location>
        <begin position="544"/>
        <end position="556"/>
    </location>
</feature>
<feature type="region of interest" description="Disordered" evidence="1">
    <location>
        <begin position="76"/>
        <end position="226"/>
    </location>
</feature>
<feature type="domain" description="DUF3741" evidence="2">
    <location>
        <begin position="252"/>
        <end position="282"/>
    </location>
</feature>
<feature type="compositionally biased region" description="Basic and acidic residues" evidence="1">
    <location>
        <begin position="355"/>
        <end position="369"/>
    </location>
</feature>
<feature type="compositionally biased region" description="Polar residues" evidence="1">
    <location>
        <begin position="297"/>
        <end position="311"/>
    </location>
</feature>
<dbReference type="EMBL" id="VEPZ02001651">
    <property type="protein sequence ID" value="KAE8664415.1"/>
    <property type="molecule type" value="Genomic_DNA"/>
</dbReference>
<feature type="compositionally biased region" description="Basic and acidic residues" evidence="1">
    <location>
        <begin position="198"/>
        <end position="209"/>
    </location>
</feature>
<evidence type="ECO:0000313" key="5">
    <source>
        <dbReference type="Proteomes" id="UP000436088"/>
    </source>
</evidence>
<feature type="compositionally biased region" description="Basic and acidic residues" evidence="1">
    <location>
        <begin position="564"/>
        <end position="573"/>
    </location>
</feature>
<keyword evidence="5" id="KW-1185">Reference proteome</keyword>
<feature type="compositionally biased region" description="Basic residues" evidence="1">
    <location>
        <begin position="143"/>
        <end position="152"/>
    </location>
</feature>